<dbReference type="Pfam" id="PF01223">
    <property type="entry name" value="Endonuclease_NS"/>
    <property type="match status" value="1"/>
</dbReference>
<feature type="region of interest" description="Disordered" evidence="11">
    <location>
        <begin position="295"/>
        <end position="336"/>
    </location>
</feature>
<proteinExistence type="inferred from homology"/>
<dbReference type="SMART" id="SM00477">
    <property type="entry name" value="NUC"/>
    <property type="match status" value="1"/>
</dbReference>
<comment type="similarity">
    <text evidence="3">Belongs to the DNA/RNA non-specific endonuclease family.</text>
</comment>
<dbReference type="SUPFAM" id="SSF57667">
    <property type="entry name" value="beta-beta-alpha zinc fingers"/>
    <property type="match status" value="1"/>
</dbReference>
<dbReference type="SMART" id="SM00892">
    <property type="entry name" value="Endonuclease_NS"/>
    <property type="match status" value="1"/>
</dbReference>
<dbReference type="GO" id="GO:0003690">
    <property type="term" value="F:double-stranded DNA binding"/>
    <property type="evidence" value="ECO:0007669"/>
    <property type="project" value="TreeGrafter"/>
</dbReference>
<evidence type="ECO:0000256" key="7">
    <source>
        <dbReference type="ARBA" id="ARBA00022771"/>
    </source>
</evidence>
<dbReference type="Proteomes" id="UP000654370">
    <property type="component" value="Unassembled WGS sequence"/>
</dbReference>
<protein>
    <recommendedName>
        <fullName evidence="12">C2H2-type domain-containing protein</fullName>
    </recommendedName>
</protein>
<dbReference type="InterPro" id="IPR037321">
    <property type="entry name" value="KIN17-like"/>
</dbReference>
<keyword evidence="6" id="KW-0378">Hydrolase</keyword>
<evidence type="ECO:0000256" key="1">
    <source>
        <dbReference type="ARBA" id="ARBA00001946"/>
    </source>
</evidence>
<evidence type="ECO:0000313" key="13">
    <source>
        <dbReference type="EMBL" id="KAG2184966.1"/>
    </source>
</evidence>
<dbReference type="Pfam" id="PF25095">
    <property type="entry name" value="C2H2-zf_KIN17"/>
    <property type="match status" value="1"/>
</dbReference>
<dbReference type="InterPro" id="IPR044925">
    <property type="entry name" value="His-Me_finger_sf"/>
</dbReference>
<dbReference type="SUPFAM" id="SSF54060">
    <property type="entry name" value="His-Me finger endonucleases"/>
    <property type="match status" value="1"/>
</dbReference>
<dbReference type="GO" id="GO:0006260">
    <property type="term" value="P:DNA replication"/>
    <property type="evidence" value="ECO:0007669"/>
    <property type="project" value="TreeGrafter"/>
</dbReference>
<dbReference type="FunFam" id="1.10.10.2030:FF:000001">
    <property type="entry name" value="DNA/RNA-binding protein KIN17, putative"/>
    <property type="match status" value="1"/>
</dbReference>
<dbReference type="GO" id="GO:0016787">
    <property type="term" value="F:hydrolase activity"/>
    <property type="evidence" value="ECO:0007669"/>
    <property type="project" value="InterPro"/>
</dbReference>
<dbReference type="SMART" id="SM01253">
    <property type="entry name" value="Kin17_mid"/>
    <property type="match status" value="1"/>
</dbReference>
<comment type="caution">
    <text evidence="13">The sequence shown here is derived from an EMBL/GenBank/DDBJ whole genome shotgun (WGS) entry which is preliminary data.</text>
</comment>
<dbReference type="InterPro" id="IPR038254">
    <property type="entry name" value="KIN17_WH-like_sf"/>
</dbReference>
<evidence type="ECO:0000256" key="3">
    <source>
        <dbReference type="ARBA" id="ARBA00010052"/>
    </source>
</evidence>
<evidence type="ECO:0000256" key="6">
    <source>
        <dbReference type="ARBA" id="ARBA00022759"/>
    </source>
</evidence>
<evidence type="ECO:0000256" key="4">
    <source>
        <dbReference type="ARBA" id="ARBA00022722"/>
    </source>
</evidence>
<dbReference type="InterPro" id="IPR044929">
    <property type="entry name" value="DNA/RNA_non-sp_Endonuclease_sf"/>
</dbReference>
<feature type="domain" description="C2H2-type" evidence="12">
    <location>
        <begin position="28"/>
        <end position="50"/>
    </location>
</feature>
<dbReference type="InterPro" id="IPR019447">
    <property type="entry name" value="DNA/RNA-bd_Kin17_WH-like_dom"/>
</dbReference>
<feature type="compositionally biased region" description="Polar residues" evidence="11">
    <location>
        <begin position="260"/>
        <end position="275"/>
    </location>
</feature>
<dbReference type="InterPro" id="IPR013087">
    <property type="entry name" value="Znf_C2H2_type"/>
</dbReference>
<dbReference type="CDD" id="cd00091">
    <property type="entry name" value="NUC"/>
    <property type="match status" value="1"/>
</dbReference>
<dbReference type="Gene3D" id="1.10.10.2030">
    <property type="entry name" value="DNA/RNA-binding protein Kin17, conserved domain"/>
    <property type="match status" value="1"/>
</dbReference>
<evidence type="ECO:0000256" key="9">
    <source>
        <dbReference type="ARBA" id="ARBA00022842"/>
    </source>
</evidence>
<evidence type="ECO:0000256" key="8">
    <source>
        <dbReference type="ARBA" id="ARBA00022833"/>
    </source>
</evidence>
<keyword evidence="10" id="KW-0175">Coiled coil</keyword>
<evidence type="ECO:0000256" key="10">
    <source>
        <dbReference type="SAM" id="Coils"/>
    </source>
</evidence>
<dbReference type="GO" id="GO:0005634">
    <property type="term" value="C:nucleus"/>
    <property type="evidence" value="ECO:0007669"/>
    <property type="project" value="TreeGrafter"/>
</dbReference>
<evidence type="ECO:0000256" key="11">
    <source>
        <dbReference type="SAM" id="MobiDB-lite"/>
    </source>
</evidence>
<comment type="cofactor">
    <cofactor evidence="1">
        <name>Mg(2+)</name>
        <dbReference type="ChEBI" id="CHEBI:18420"/>
    </cofactor>
</comment>
<keyword evidence="8" id="KW-0862">Zinc</keyword>
<dbReference type="GO" id="GO:0008270">
    <property type="term" value="F:zinc ion binding"/>
    <property type="evidence" value="ECO:0007669"/>
    <property type="project" value="UniProtKB-KW"/>
</dbReference>
<dbReference type="Pfam" id="PF10357">
    <property type="entry name" value="WH_KIN17"/>
    <property type="match status" value="1"/>
</dbReference>
<gene>
    <name evidence="13" type="ORF">INT43_000879</name>
</gene>
<keyword evidence="4" id="KW-0540">Nuclease</keyword>
<keyword evidence="9" id="KW-0460">Magnesium</keyword>
<dbReference type="PROSITE" id="PS00028">
    <property type="entry name" value="ZINC_FINGER_C2H2_1"/>
    <property type="match status" value="1"/>
</dbReference>
<dbReference type="InterPro" id="IPR056767">
    <property type="entry name" value="C2H2-Znf_KIN17"/>
</dbReference>
<dbReference type="PROSITE" id="PS01070">
    <property type="entry name" value="NUCLEASE_NON_SPEC"/>
    <property type="match status" value="1"/>
</dbReference>
<evidence type="ECO:0000256" key="2">
    <source>
        <dbReference type="ARBA" id="ARBA00008517"/>
    </source>
</evidence>
<evidence type="ECO:0000313" key="14">
    <source>
        <dbReference type="Proteomes" id="UP000654370"/>
    </source>
</evidence>
<comment type="similarity">
    <text evidence="2">Belongs to the KIN17 family.</text>
</comment>
<dbReference type="InterPro" id="IPR036236">
    <property type="entry name" value="Znf_C2H2_sf"/>
</dbReference>
<feature type="compositionally biased region" description="Low complexity" evidence="11">
    <location>
        <begin position="249"/>
        <end position="259"/>
    </location>
</feature>
<keyword evidence="7" id="KW-0863">Zinc-finger</keyword>
<dbReference type="AlphaFoldDB" id="A0A8H7Q5A9"/>
<dbReference type="FunFam" id="3.40.570.10:FF:000008">
    <property type="entry name" value="Probable NUC1-dna/rna non-specific nuclease, mitochondrial"/>
    <property type="match status" value="1"/>
</dbReference>
<dbReference type="PANTHER" id="PTHR12805">
    <property type="entry name" value="KIN17 KIN, ANTIGENIC DETERMINANT OF RECA PROTEIN HOMOLOG"/>
    <property type="match status" value="1"/>
</dbReference>
<dbReference type="GO" id="GO:0006974">
    <property type="term" value="P:DNA damage response"/>
    <property type="evidence" value="ECO:0007669"/>
    <property type="project" value="TreeGrafter"/>
</dbReference>
<reference evidence="13" key="1">
    <citation type="submission" date="2020-12" db="EMBL/GenBank/DDBJ databases">
        <title>Metabolic potential, ecology and presence of endohyphal bacteria is reflected in genomic diversity of Mucoromycotina.</title>
        <authorList>
            <person name="Muszewska A."/>
            <person name="Okrasinska A."/>
            <person name="Steczkiewicz K."/>
            <person name="Drgas O."/>
            <person name="Orlowska M."/>
            <person name="Perlinska-Lenart U."/>
            <person name="Aleksandrzak-Piekarczyk T."/>
            <person name="Szatraj K."/>
            <person name="Zielenkiewicz U."/>
            <person name="Pilsyk S."/>
            <person name="Malc E."/>
            <person name="Mieczkowski P."/>
            <person name="Kruszewska J.S."/>
            <person name="Biernat P."/>
            <person name="Pawlowska J."/>
        </authorList>
    </citation>
    <scope>NUCLEOTIDE SEQUENCE</scope>
    <source>
        <strain evidence="13">WA0000067209</strain>
    </source>
</reference>
<keyword evidence="14" id="KW-1185">Reference proteome</keyword>
<name>A0A8H7Q5A9_MORIS</name>
<keyword evidence="6" id="KW-0255">Endonuclease</keyword>
<dbReference type="InterPro" id="IPR001604">
    <property type="entry name" value="Endo_G_ENPP1-like_dom"/>
</dbReference>
<dbReference type="InterPro" id="IPR020821">
    <property type="entry name" value="ENPP1-3/EXOG-like_nuc-like"/>
</dbReference>
<evidence type="ECO:0000256" key="5">
    <source>
        <dbReference type="ARBA" id="ARBA00022723"/>
    </source>
</evidence>
<feature type="coiled-coil region" evidence="10">
    <location>
        <begin position="156"/>
        <end position="194"/>
    </location>
</feature>
<feature type="compositionally biased region" description="Low complexity" evidence="11">
    <location>
        <begin position="218"/>
        <end position="241"/>
    </location>
</feature>
<sequence length="654" mass="73239">MGNDGFMTPKAIANRIKSKGLLKLRFYCQICEKACRDENGFKCHCASEAHQRQMLLVADNPDKYVGNYTKEFQQEFVKQLSRAHGTKRVLANQVYQEYIADRNHLHMNATRWNTLTDFVKHLGREGICHVEETEKGWYITWIDNSPKALARQAAIQKKERQEVDDEERQQRLLKEQIERAQQEAELNADNDDSQAKEFVRENEEQPIKLNMFKKPTLAQASASDASSTGSGVKTKMTMMGGLKKGGGLAALAKKSAASKPASTVQPSRSPNTKEAQTGEKRKMTAMEEIIAAEQEQKRRKEMKTNGVSYNSYGRGLNNSREGSRKDRSRSPSPKKLGLVVGGAALGVVSMAAYQKMQTKNVPAQLPVAIPAPSPVPRAPVAASTAQTSAIDKLENAKRIIPFGPPGPVNDLIYRNAYVTSYNRRDRNPNWVAEHMTAETLQRGKDVDRSKSTFKEDVSIPAQFRARLTDYFKSNFDRGHMVAAADVKNSQISMDETFYLTNIAPQVGEGFNRDYWAHVENFCRQLTKSFQDVYVFTGPLYLPHKEADGKFYVKYQVIGNPPNVAVPTHFFKVILTHKNGQYSTAAFVLPNAPISDSTPLEAFRVPIDAVERGAGLTFFNGMGDGKNYLRDLCKDTKCKIVLSKYHEAQKKALSS</sequence>
<organism evidence="13 14">
    <name type="scientific">Mortierella isabellina</name>
    <name type="common">Filamentous fungus</name>
    <name type="synonym">Umbelopsis isabellina</name>
    <dbReference type="NCBI Taxonomy" id="91625"/>
    <lineage>
        <taxon>Eukaryota</taxon>
        <taxon>Fungi</taxon>
        <taxon>Fungi incertae sedis</taxon>
        <taxon>Mucoromycota</taxon>
        <taxon>Mucoromycotina</taxon>
        <taxon>Umbelopsidomycetes</taxon>
        <taxon>Umbelopsidales</taxon>
        <taxon>Umbelopsidaceae</taxon>
        <taxon>Umbelopsis</taxon>
    </lineage>
</organism>
<accession>A0A8H7Q5A9</accession>
<dbReference type="EMBL" id="JAEPQZ010000002">
    <property type="protein sequence ID" value="KAG2184966.1"/>
    <property type="molecule type" value="Genomic_DNA"/>
</dbReference>
<dbReference type="OrthoDB" id="5418055at2759"/>
<feature type="compositionally biased region" description="Polar residues" evidence="11">
    <location>
        <begin position="305"/>
        <end position="320"/>
    </location>
</feature>
<dbReference type="PANTHER" id="PTHR12805:SF0">
    <property type="entry name" value="DNA_RNA-BINDING PROTEIN KIN17"/>
    <property type="match status" value="1"/>
</dbReference>
<dbReference type="Gene3D" id="3.40.570.10">
    <property type="entry name" value="Extracellular Endonuclease, subunit A"/>
    <property type="match status" value="1"/>
</dbReference>
<dbReference type="GO" id="GO:0004519">
    <property type="term" value="F:endonuclease activity"/>
    <property type="evidence" value="ECO:0007669"/>
    <property type="project" value="UniProtKB-KW"/>
</dbReference>
<feature type="region of interest" description="Disordered" evidence="11">
    <location>
        <begin position="217"/>
        <end position="282"/>
    </location>
</feature>
<keyword evidence="5" id="KW-0479">Metal-binding</keyword>
<evidence type="ECO:0000259" key="12">
    <source>
        <dbReference type="PROSITE" id="PS00028"/>
    </source>
</evidence>
<dbReference type="InterPro" id="IPR018524">
    <property type="entry name" value="DNA/RNA_endonuclease_AS"/>
</dbReference>